<dbReference type="SMART" id="SM00866">
    <property type="entry name" value="UTRA"/>
    <property type="match status" value="1"/>
</dbReference>
<proteinExistence type="predicted"/>
<dbReference type="PANTHER" id="PTHR44846:SF1">
    <property type="entry name" value="MANNOSYL-D-GLYCERATE TRANSPORT_METABOLISM SYSTEM REPRESSOR MNGR-RELATED"/>
    <property type="match status" value="1"/>
</dbReference>
<comment type="caution">
    <text evidence="5">The sequence shown here is derived from an EMBL/GenBank/DDBJ whole genome shotgun (WGS) entry which is preliminary data.</text>
</comment>
<evidence type="ECO:0000259" key="4">
    <source>
        <dbReference type="PROSITE" id="PS50949"/>
    </source>
</evidence>
<evidence type="ECO:0000256" key="1">
    <source>
        <dbReference type="ARBA" id="ARBA00023015"/>
    </source>
</evidence>
<dbReference type="InterPro" id="IPR011663">
    <property type="entry name" value="UTRA"/>
</dbReference>
<keyword evidence="6" id="KW-1185">Reference proteome</keyword>
<dbReference type="RefSeq" id="WP_068715730.1">
    <property type="nucleotide sequence ID" value="NZ_LWDV01000007.1"/>
</dbReference>
<keyword evidence="2" id="KW-0238">DNA-binding</keyword>
<dbReference type="Gene3D" id="1.10.10.10">
    <property type="entry name" value="Winged helix-like DNA-binding domain superfamily/Winged helix DNA-binding domain"/>
    <property type="match status" value="1"/>
</dbReference>
<keyword evidence="1" id="KW-0805">Transcription regulation</keyword>
<dbReference type="GO" id="GO:0003700">
    <property type="term" value="F:DNA-binding transcription factor activity"/>
    <property type="evidence" value="ECO:0007669"/>
    <property type="project" value="InterPro"/>
</dbReference>
<dbReference type="Proteomes" id="UP000093514">
    <property type="component" value="Unassembled WGS sequence"/>
</dbReference>
<evidence type="ECO:0000313" key="6">
    <source>
        <dbReference type="Proteomes" id="UP000093514"/>
    </source>
</evidence>
<keyword evidence="3" id="KW-0804">Transcription</keyword>
<dbReference type="InterPro" id="IPR050679">
    <property type="entry name" value="Bact_HTH_transcr_reg"/>
</dbReference>
<reference evidence="5 6" key="2">
    <citation type="submission" date="2016-08" db="EMBL/GenBank/DDBJ databases">
        <title>Orenia metallireducens sp. nov. strain Z6, a Novel Metal-reducing Firmicute from the Deep Subsurface.</title>
        <authorList>
            <person name="Maxim B.I."/>
            <person name="Kenneth K."/>
            <person name="Flynn T.M."/>
            <person name="Oloughlin E.J."/>
            <person name="Locke R.A."/>
            <person name="Weber J.R."/>
            <person name="Egan S.M."/>
            <person name="Mackie R.I."/>
            <person name="Cann I.K."/>
        </authorList>
    </citation>
    <scope>NUCLEOTIDE SEQUENCE [LARGE SCALE GENOMIC DNA]</scope>
    <source>
        <strain evidence="5 6">Z6</strain>
    </source>
</reference>
<evidence type="ECO:0000313" key="5">
    <source>
        <dbReference type="EMBL" id="OCL27713.1"/>
    </source>
</evidence>
<dbReference type="Gene3D" id="3.40.1410.10">
    <property type="entry name" value="Chorismate lyase-like"/>
    <property type="match status" value="1"/>
</dbReference>
<sequence>MKLDESSPIPLYYQLENIIKRRIEIGEYKSGERIPSLNQLSEEFNLSKATISKAVGNLIEEGILYRERGQGTFVSEEKVKDFTEFKGFTETMLAEGKKPSTKVLSQDVISPNELICDKLMINNNQKVILTVRLRIADDIPVAFEKSYIPYALAPGLLKLDLAKDSIYQHLREEGYTLTKTIQEIEAIEADKELSDILKVKQGKAVLKRRRVTLSNDNPVEFSLSFYPGDRYVITTESVSTT</sequence>
<protein>
    <submittedName>
        <fullName evidence="5">Transcriptional regulator</fullName>
    </submittedName>
</protein>
<dbReference type="InterPro" id="IPR000524">
    <property type="entry name" value="Tscrpt_reg_HTH_GntR"/>
</dbReference>
<dbReference type="SUPFAM" id="SSF64288">
    <property type="entry name" value="Chorismate lyase-like"/>
    <property type="match status" value="1"/>
</dbReference>
<dbReference type="CDD" id="cd07377">
    <property type="entry name" value="WHTH_GntR"/>
    <property type="match status" value="1"/>
</dbReference>
<dbReference type="GO" id="GO:0003677">
    <property type="term" value="F:DNA binding"/>
    <property type="evidence" value="ECO:0007669"/>
    <property type="project" value="UniProtKB-KW"/>
</dbReference>
<dbReference type="PRINTS" id="PR00035">
    <property type="entry name" value="HTHGNTR"/>
</dbReference>
<dbReference type="SUPFAM" id="SSF46785">
    <property type="entry name" value="Winged helix' DNA-binding domain"/>
    <property type="match status" value="1"/>
</dbReference>
<dbReference type="PROSITE" id="PS50949">
    <property type="entry name" value="HTH_GNTR"/>
    <property type="match status" value="1"/>
</dbReference>
<dbReference type="InterPro" id="IPR028978">
    <property type="entry name" value="Chorismate_lyase_/UTRA_dom_sf"/>
</dbReference>
<evidence type="ECO:0000256" key="3">
    <source>
        <dbReference type="ARBA" id="ARBA00023163"/>
    </source>
</evidence>
<dbReference type="InterPro" id="IPR036388">
    <property type="entry name" value="WH-like_DNA-bd_sf"/>
</dbReference>
<dbReference type="AlphaFoldDB" id="A0A1C0ABG0"/>
<accession>A0A1C0ABG0</accession>
<dbReference type="FunFam" id="1.10.10.10:FF:000079">
    <property type="entry name" value="GntR family transcriptional regulator"/>
    <property type="match status" value="1"/>
</dbReference>
<organism evidence="5 6">
    <name type="scientific">Orenia metallireducens</name>
    <dbReference type="NCBI Taxonomy" id="1413210"/>
    <lineage>
        <taxon>Bacteria</taxon>
        <taxon>Bacillati</taxon>
        <taxon>Bacillota</taxon>
        <taxon>Clostridia</taxon>
        <taxon>Halanaerobiales</taxon>
        <taxon>Halobacteroidaceae</taxon>
        <taxon>Orenia</taxon>
    </lineage>
</organism>
<dbReference type="PANTHER" id="PTHR44846">
    <property type="entry name" value="MANNOSYL-D-GLYCERATE TRANSPORT/METABOLISM SYSTEM REPRESSOR MNGR-RELATED"/>
    <property type="match status" value="1"/>
</dbReference>
<evidence type="ECO:0000256" key="2">
    <source>
        <dbReference type="ARBA" id="ARBA00023125"/>
    </source>
</evidence>
<name>A0A1C0ABG0_9FIRM</name>
<dbReference type="Pfam" id="PF00392">
    <property type="entry name" value="GntR"/>
    <property type="match status" value="1"/>
</dbReference>
<gene>
    <name evidence="5" type="ORF">U472_03945</name>
</gene>
<dbReference type="InterPro" id="IPR036390">
    <property type="entry name" value="WH_DNA-bd_sf"/>
</dbReference>
<dbReference type="Pfam" id="PF07702">
    <property type="entry name" value="UTRA"/>
    <property type="match status" value="1"/>
</dbReference>
<feature type="domain" description="HTH gntR-type" evidence="4">
    <location>
        <begin position="9"/>
        <end position="77"/>
    </location>
</feature>
<reference evidence="6" key="1">
    <citation type="submission" date="2016-07" db="EMBL/GenBank/DDBJ databases">
        <authorList>
            <person name="Florea S."/>
            <person name="Webb J.S."/>
            <person name="Jaromczyk J."/>
            <person name="Schardl C.L."/>
        </authorList>
    </citation>
    <scope>NUCLEOTIDE SEQUENCE [LARGE SCALE GENOMIC DNA]</scope>
    <source>
        <strain evidence="6">Z6</strain>
    </source>
</reference>
<dbReference type="SMART" id="SM00345">
    <property type="entry name" value="HTH_GNTR"/>
    <property type="match status" value="1"/>
</dbReference>
<dbReference type="OrthoDB" id="457376at2"/>
<dbReference type="EMBL" id="LWDV01000007">
    <property type="protein sequence ID" value="OCL27713.1"/>
    <property type="molecule type" value="Genomic_DNA"/>
</dbReference>
<dbReference type="GO" id="GO:0045892">
    <property type="term" value="P:negative regulation of DNA-templated transcription"/>
    <property type="evidence" value="ECO:0007669"/>
    <property type="project" value="TreeGrafter"/>
</dbReference>